<dbReference type="GO" id="GO:0022857">
    <property type="term" value="F:transmembrane transporter activity"/>
    <property type="evidence" value="ECO:0007669"/>
    <property type="project" value="InterPro"/>
</dbReference>
<dbReference type="InterPro" id="IPR000060">
    <property type="entry name" value="BCCT_transptr"/>
</dbReference>
<evidence type="ECO:0000256" key="7">
    <source>
        <dbReference type="ARBA" id="ARBA00023136"/>
    </source>
</evidence>
<name>A0A316FU26_9GAMM</name>
<keyword evidence="7 8" id="KW-0472">Membrane</keyword>
<feature type="transmembrane region" description="Helical" evidence="8">
    <location>
        <begin position="478"/>
        <end position="497"/>
    </location>
</feature>
<evidence type="ECO:0000256" key="3">
    <source>
        <dbReference type="ARBA" id="ARBA00022448"/>
    </source>
</evidence>
<evidence type="ECO:0000313" key="9">
    <source>
        <dbReference type="EMBL" id="PWK51772.1"/>
    </source>
</evidence>
<protein>
    <submittedName>
        <fullName evidence="9">Choline/glycine/proline betaine transport protein</fullName>
    </submittedName>
</protein>
<dbReference type="GO" id="GO:0005886">
    <property type="term" value="C:plasma membrane"/>
    <property type="evidence" value="ECO:0007669"/>
    <property type="project" value="UniProtKB-SubCell"/>
</dbReference>
<evidence type="ECO:0000256" key="5">
    <source>
        <dbReference type="ARBA" id="ARBA00022692"/>
    </source>
</evidence>
<evidence type="ECO:0000256" key="2">
    <source>
        <dbReference type="ARBA" id="ARBA00005658"/>
    </source>
</evidence>
<evidence type="ECO:0000256" key="4">
    <source>
        <dbReference type="ARBA" id="ARBA00022475"/>
    </source>
</evidence>
<proteinExistence type="inferred from homology"/>
<comment type="caution">
    <text evidence="9">The sequence shown here is derived from an EMBL/GenBank/DDBJ whole genome shotgun (WGS) entry which is preliminary data.</text>
</comment>
<keyword evidence="10" id="KW-1185">Reference proteome</keyword>
<feature type="transmembrane region" description="Helical" evidence="8">
    <location>
        <begin position="187"/>
        <end position="211"/>
    </location>
</feature>
<feature type="transmembrane region" description="Helical" evidence="8">
    <location>
        <begin position="350"/>
        <end position="367"/>
    </location>
</feature>
<evidence type="ECO:0000256" key="1">
    <source>
        <dbReference type="ARBA" id="ARBA00004651"/>
    </source>
</evidence>
<keyword evidence="3" id="KW-0813">Transport</keyword>
<sequence>MSIKQLVDRHMKVHPVVFFTSVALIFIFVLGTIFNLETATELFNATKEGITSYFGWFLILAVQLFLIFAVYMAVSRYRHVRLGGDDAKPSYSFLSWLAMLFSAGMGIGLMFWAVAEPIFHYGSPPRGEGGTMEAASQAMDITFLHWGLHAWAIYAVIGLTLAYFTFNRGMPLSIRSAFYPILGEKIHGFWGNLVDIIAVVATLFGVATSLGLGVDQVNAGLNHLFGISQSVWMKVLLIAIITAFATVSVVSGLDKGIKRLSQLNLMLAALLLLFVILLGPTLFILKSFVQNTGHYLQNLFELSSWSEAYQAESNWQGSWTVFYWAWWIGWSPFVGVFIARISKGRTIKEFVLGVLLVPSLMTFLWMSGFGGNALYSAIFGDASIVAAVNNDYAMSLFAMLEQLPWSLITSLIAMFLVVIFFVTSSDSGSLVIDMLSSGGHLNPPTAQRVFWAVTEGVVAAVLMLGGGLVALQAAAISTGLPFAVVLLLMAFCLFKALQEDYVTQHIYPRVDKESPHV</sequence>
<feature type="transmembrane region" description="Helical" evidence="8">
    <location>
        <begin position="148"/>
        <end position="166"/>
    </location>
</feature>
<accession>A0A316FU26</accession>
<dbReference type="Proteomes" id="UP000245790">
    <property type="component" value="Unassembled WGS sequence"/>
</dbReference>
<dbReference type="EMBL" id="QGGU01000005">
    <property type="protein sequence ID" value="PWK51772.1"/>
    <property type="molecule type" value="Genomic_DNA"/>
</dbReference>
<evidence type="ECO:0000256" key="6">
    <source>
        <dbReference type="ARBA" id="ARBA00022989"/>
    </source>
</evidence>
<feature type="transmembrane region" description="Helical" evidence="8">
    <location>
        <begin position="231"/>
        <end position="253"/>
    </location>
</feature>
<feature type="transmembrane region" description="Helical" evidence="8">
    <location>
        <begin position="321"/>
        <end position="338"/>
    </location>
</feature>
<reference evidence="9 10" key="1">
    <citation type="submission" date="2018-05" db="EMBL/GenBank/DDBJ databases">
        <title>Genomic Encyclopedia of Type Strains, Phase IV (KMG-IV): sequencing the most valuable type-strain genomes for metagenomic binning, comparative biology and taxonomic classification.</title>
        <authorList>
            <person name="Goeker M."/>
        </authorList>
    </citation>
    <scope>NUCLEOTIDE SEQUENCE [LARGE SCALE GENOMIC DNA]</scope>
    <source>
        <strain evidence="9 10">DSM 25350</strain>
    </source>
</reference>
<evidence type="ECO:0000313" key="10">
    <source>
        <dbReference type="Proteomes" id="UP000245790"/>
    </source>
</evidence>
<feature type="transmembrane region" description="Helical" evidence="8">
    <location>
        <begin position="265"/>
        <end position="285"/>
    </location>
</feature>
<feature type="transmembrane region" description="Helical" evidence="8">
    <location>
        <begin position="94"/>
        <end position="115"/>
    </location>
</feature>
<keyword evidence="6 8" id="KW-1133">Transmembrane helix</keyword>
<evidence type="ECO:0000256" key="8">
    <source>
        <dbReference type="SAM" id="Phobius"/>
    </source>
</evidence>
<feature type="transmembrane region" description="Helical" evidence="8">
    <location>
        <begin position="54"/>
        <end position="74"/>
    </location>
</feature>
<dbReference type="PANTHER" id="PTHR30047:SF7">
    <property type="entry name" value="HIGH-AFFINITY CHOLINE TRANSPORT PROTEIN"/>
    <property type="match status" value="1"/>
</dbReference>
<organism evidence="9 10">
    <name type="scientific">Pleionea mediterranea</name>
    <dbReference type="NCBI Taxonomy" id="523701"/>
    <lineage>
        <taxon>Bacteria</taxon>
        <taxon>Pseudomonadati</taxon>
        <taxon>Pseudomonadota</taxon>
        <taxon>Gammaproteobacteria</taxon>
        <taxon>Oceanospirillales</taxon>
        <taxon>Pleioneaceae</taxon>
        <taxon>Pleionea</taxon>
    </lineage>
</organism>
<feature type="transmembrane region" description="Helical" evidence="8">
    <location>
        <begin position="449"/>
        <end position="471"/>
    </location>
</feature>
<dbReference type="InterPro" id="IPR018093">
    <property type="entry name" value="BCCT_CS"/>
</dbReference>
<dbReference type="AlphaFoldDB" id="A0A316FU26"/>
<keyword evidence="4" id="KW-1003">Cell membrane</keyword>
<gene>
    <name evidence="9" type="ORF">C8D97_10587</name>
</gene>
<dbReference type="Pfam" id="PF02028">
    <property type="entry name" value="BCCT"/>
    <property type="match status" value="1"/>
</dbReference>
<dbReference type="NCBIfam" id="TIGR00842">
    <property type="entry name" value="bcct"/>
    <property type="match status" value="1"/>
</dbReference>
<dbReference type="OrthoDB" id="9775735at2"/>
<keyword evidence="5 8" id="KW-0812">Transmembrane</keyword>
<comment type="similarity">
    <text evidence="2">Belongs to the BCCT transporter (TC 2.A.15) family.</text>
</comment>
<dbReference type="PANTHER" id="PTHR30047">
    <property type="entry name" value="HIGH-AFFINITY CHOLINE TRANSPORT PROTEIN-RELATED"/>
    <property type="match status" value="1"/>
</dbReference>
<feature type="transmembrane region" description="Helical" evidence="8">
    <location>
        <begin position="405"/>
        <end position="424"/>
    </location>
</feature>
<dbReference type="RefSeq" id="WP_109763168.1">
    <property type="nucleotide sequence ID" value="NZ_QGGU01000005.1"/>
</dbReference>
<comment type="subcellular location">
    <subcellularLocation>
        <location evidence="1">Cell membrane</location>
        <topology evidence="1">Multi-pass membrane protein</topology>
    </subcellularLocation>
</comment>
<dbReference type="PROSITE" id="PS01303">
    <property type="entry name" value="BCCT"/>
    <property type="match status" value="1"/>
</dbReference>
<feature type="transmembrane region" description="Helical" evidence="8">
    <location>
        <begin position="12"/>
        <end position="34"/>
    </location>
</feature>